<accession>A0A5D6VBN5</accession>
<keyword evidence="3" id="KW-1185">Reference proteome</keyword>
<evidence type="ECO:0000313" key="2">
    <source>
        <dbReference type="EMBL" id="TYZ12602.1"/>
    </source>
</evidence>
<evidence type="ECO:0000256" key="1">
    <source>
        <dbReference type="SAM" id="SignalP"/>
    </source>
</evidence>
<dbReference type="RefSeq" id="WP_149069841.1">
    <property type="nucleotide sequence ID" value="NZ_VTHL01000003.1"/>
</dbReference>
<reference evidence="2 3" key="1">
    <citation type="submission" date="2019-08" db="EMBL/GenBank/DDBJ databases">
        <authorList>
            <person name="Seo M.-J."/>
        </authorList>
    </citation>
    <scope>NUCLEOTIDE SEQUENCE [LARGE SCALE GENOMIC DNA]</scope>
    <source>
        <strain evidence="2 3">KIGAM108</strain>
    </source>
</reference>
<feature type="chain" id="PRO_5022716812" evidence="1">
    <location>
        <begin position="25"/>
        <end position="161"/>
    </location>
</feature>
<gene>
    <name evidence="2" type="ORF">FY528_04705</name>
</gene>
<organism evidence="2 3">
    <name type="scientific">Hymenobacter lutimineralis</name>
    <dbReference type="NCBI Taxonomy" id="2606448"/>
    <lineage>
        <taxon>Bacteria</taxon>
        <taxon>Pseudomonadati</taxon>
        <taxon>Bacteroidota</taxon>
        <taxon>Cytophagia</taxon>
        <taxon>Cytophagales</taxon>
        <taxon>Hymenobacteraceae</taxon>
        <taxon>Hymenobacter</taxon>
    </lineage>
</organism>
<sequence>MTTRHTLLYSGCSAGLLAAALAYALPTAAPSPAWSLCALDGQRVSAAHLTDSSTTGFASAAAWSLTALPQPLAGSGTFTCPLSFRVRSWVHVIATMLHCDNATARFELRYMNLMGQVTYYETSGRYLYLYDAAHQQPRLAFELRPGHASLAASATGSSHSL</sequence>
<dbReference type="AlphaFoldDB" id="A0A5D6VBN5"/>
<feature type="signal peptide" evidence="1">
    <location>
        <begin position="1"/>
        <end position="24"/>
    </location>
</feature>
<keyword evidence="1" id="KW-0732">Signal</keyword>
<name>A0A5D6VBN5_9BACT</name>
<protein>
    <submittedName>
        <fullName evidence="2">Uncharacterized protein</fullName>
    </submittedName>
</protein>
<dbReference type="EMBL" id="VTHL01000003">
    <property type="protein sequence ID" value="TYZ12602.1"/>
    <property type="molecule type" value="Genomic_DNA"/>
</dbReference>
<comment type="caution">
    <text evidence="2">The sequence shown here is derived from an EMBL/GenBank/DDBJ whole genome shotgun (WGS) entry which is preliminary data.</text>
</comment>
<proteinExistence type="predicted"/>
<dbReference type="Proteomes" id="UP000322791">
    <property type="component" value="Unassembled WGS sequence"/>
</dbReference>
<evidence type="ECO:0000313" key="3">
    <source>
        <dbReference type="Proteomes" id="UP000322791"/>
    </source>
</evidence>